<evidence type="ECO:0000313" key="5">
    <source>
        <dbReference type="Proteomes" id="UP001042704"/>
    </source>
</evidence>
<dbReference type="GO" id="GO:0006935">
    <property type="term" value="P:chemotaxis"/>
    <property type="evidence" value="ECO:0007669"/>
    <property type="project" value="UniProtKB-UniRule"/>
</dbReference>
<evidence type="ECO:0000256" key="1">
    <source>
        <dbReference type="ARBA" id="ARBA00022500"/>
    </source>
</evidence>
<keyword evidence="1 3" id="KW-0145">Chemotaxis</keyword>
<evidence type="ECO:0000256" key="2">
    <source>
        <dbReference type="ARBA" id="ARBA00022801"/>
    </source>
</evidence>
<comment type="function">
    <text evidence="3">Probably deamidates glutamine residues to glutamate on methyl-accepting chemotaxis receptors (MCPs), playing an important role in chemotaxis.</text>
</comment>
<dbReference type="InterPro" id="IPR011324">
    <property type="entry name" value="Cytotoxic_necrot_fac-like_cat"/>
</dbReference>
<gene>
    <name evidence="3" type="primary">cheD</name>
    <name evidence="4" type="ORF">RJ40_01600</name>
</gene>
<dbReference type="RefSeq" id="WP_265581607.1">
    <property type="nucleotide sequence ID" value="NZ_CP036172.1"/>
</dbReference>
<keyword evidence="5" id="KW-1185">Reference proteome</keyword>
<organism evidence="4 5">
    <name type="scientific">Methanofollis aquaemaris</name>
    <dbReference type="NCBI Taxonomy" id="126734"/>
    <lineage>
        <taxon>Archaea</taxon>
        <taxon>Methanobacteriati</taxon>
        <taxon>Methanobacteriota</taxon>
        <taxon>Stenosarchaea group</taxon>
        <taxon>Methanomicrobia</taxon>
        <taxon>Methanomicrobiales</taxon>
        <taxon>Methanomicrobiaceae</taxon>
        <taxon>Methanofollis</taxon>
    </lineage>
</organism>
<dbReference type="AlphaFoldDB" id="A0A8A3S3V2"/>
<dbReference type="CDD" id="cd16352">
    <property type="entry name" value="CheD"/>
    <property type="match status" value="1"/>
</dbReference>
<dbReference type="KEGG" id="maqe:RJ40_01600"/>
<dbReference type="InterPro" id="IPR038592">
    <property type="entry name" value="CheD-like_sf"/>
</dbReference>
<dbReference type="EC" id="3.5.1.44" evidence="3"/>
<protein>
    <recommendedName>
        <fullName evidence="3">Probable chemoreceptor glutamine deamidase CheD</fullName>
        <ecNumber evidence="3">3.5.1.44</ecNumber>
    </recommendedName>
</protein>
<dbReference type="GeneID" id="76423011"/>
<comment type="similarity">
    <text evidence="3">Belongs to the CheD family.</text>
</comment>
<dbReference type="Pfam" id="PF03975">
    <property type="entry name" value="CheD"/>
    <property type="match status" value="1"/>
</dbReference>
<reference evidence="4" key="1">
    <citation type="journal article" date="2001" name="Int. J. Syst. Evol. Microbiol.">
        <title>Methanofollis aquaemaris sp. nov., a methanogen isolated from an aquaculture fish pond.</title>
        <authorList>
            <person name="Lai M.C."/>
            <person name="Chen S.C."/>
        </authorList>
    </citation>
    <scope>NUCLEOTIDE SEQUENCE</scope>
    <source>
        <strain evidence="4">N2F9704</strain>
    </source>
</reference>
<dbReference type="PANTHER" id="PTHR35147">
    <property type="entry name" value="CHEMORECEPTOR GLUTAMINE DEAMIDASE CHED-RELATED"/>
    <property type="match status" value="1"/>
</dbReference>
<dbReference type="EMBL" id="CP036172">
    <property type="protein sequence ID" value="QSZ66284.1"/>
    <property type="molecule type" value="Genomic_DNA"/>
</dbReference>
<sequence>MAEFRPIDVNARFIGIGEYYVGGDAMTTIGLGSCIALILHDERHGVGAMAHVMLPESKGQTDRPGKYADTALVTLLEGLGAFGSRNGSIRAKMVGGANMFGFNDNNLNIGERNIEAVHNALKEKRIFLDAEDVGGKVGRSVIYNPKAGGEIVVRRADGVCAEL</sequence>
<name>A0A8A3S3V2_9EURY</name>
<dbReference type="Proteomes" id="UP001042704">
    <property type="component" value="Chromosome"/>
</dbReference>
<dbReference type="Gene3D" id="3.30.1330.200">
    <property type="match status" value="1"/>
</dbReference>
<comment type="catalytic activity">
    <reaction evidence="3">
        <text>L-glutaminyl-[protein] + H2O = L-glutamyl-[protein] + NH4(+)</text>
        <dbReference type="Rhea" id="RHEA:16441"/>
        <dbReference type="Rhea" id="RHEA-COMP:10207"/>
        <dbReference type="Rhea" id="RHEA-COMP:10208"/>
        <dbReference type="ChEBI" id="CHEBI:15377"/>
        <dbReference type="ChEBI" id="CHEBI:28938"/>
        <dbReference type="ChEBI" id="CHEBI:29973"/>
        <dbReference type="ChEBI" id="CHEBI:30011"/>
        <dbReference type="EC" id="3.5.1.44"/>
    </reaction>
</comment>
<reference evidence="4" key="2">
    <citation type="submission" date="2019-02" db="EMBL/GenBank/DDBJ databases">
        <authorList>
            <person name="Chen S.-C."/>
            <person name="Chien H.-H."/>
            <person name="Lai M.-C."/>
        </authorList>
    </citation>
    <scope>NUCLEOTIDE SEQUENCE</scope>
    <source>
        <strain evidence="4">N2F9704</strain>
    </source>
</reference>
<dbReference type="InterPro" id="IPR005659">
    <property type="entry name" value="Chemorcpt_Glu_NH3ase_CheD"/>
</dbReference>
<dbReference type="SUPFAM" id="SSF64438">
    <property type="entry name" value="CNF1/YfiH-like putative cysteine hydrolases"/>
    <property type="match status" value="1"/>
</dbReference>
<evidence type="ECO:0000256" key="3">
    <source>
        <dbReference type="HAMAP-Rule" id="MF_01440"/>
    </source>
</evidence>
<keyword evidence="2 3" id="KW-0378">Hydrolase</keyword>
<dbReference type="PANTHER" id="PTHR35147:SF1">
    <property type="entry name" value="CHEMORECEPTOR GLUTAMINE DEAMIDASE CHED-RELATED"/>
    <property type="match status" value="1"/>
</dbReference>
<dbReference type="HAMAP" id="MF_01440">
    <property type="entry name" value="CheD"/>
    <property type="match status" value="1"/>
</dbReference>
<evidence type="ECO:0000313" key="4">
    <source>
        <dbReference type="EMBL" id="QSZ66284.1"/>
    </source>
</evidence>
<dbReference type="GO" id="GO:0050568">
    <property type="term" value="F:protein-glutamine glutaminase activity"/>
    <property type="evidence" value="ECO:0007669"/>
    <property type="project" value="UniProtKB-UniRule"/>
</dbReference>
<proteinExistence type="inferred from homology"/>
<accession>A0A8A3S3V2</accession>